<keyword evidence="1" id="KW-0378">Hydrolase</keyword>
<dbReference type="Pfam" id="PF01136">
    <property type="entry name" value="Peptidase_U32"/>
    <property type="match status" value="1"/>
</dbReference>
<dbReference type="PANTHER" id="PTHR30217">
    <property type="entry name" value="PEPTIDASE U32 FAMILY"/>
    <property type="match status" value="1"/>
</dbReference>
<protein>
    <submittedName>
        <fullName evidence="1">Peptidase, U32 family</fullName>
        <ecNumber evidence="1">3.4.-.-</ecNumber>
    </submittedName>
</protein>
<reference evidence="1" key="1">
    <citation type="submission" date="2010-05" db="EMBL/GenBank/DDBJ databases">
        <authorList>
            <person name="Muzny D."/>
            <person name="Qin X."/>
            <person name="Buhay C."/>
            <person name="Dugan-Rocha S."/>
            <person name="Ding Y."/>
            <person name="Chen G."/>
            <person name="Hawes A."/>
            <person name="Holder M."/>
            <person name="Jhangiani S."/>
            <person name="Johnson A."/>
            <person name="Khan Z."/>
            <person name="Li Z."/>
            <person name="Liu W."/>
            <person name="Liu X."/>
            <person name="Perez L."/>
            <person name="Shen H."/>
            <person name="Wang Q."/>
            <person name="Watt J."/>
            <person name="Xi L."/>
            <person name="Xin Y."/>
            <person name="Zhou J."/>
            <person name="Deng J."/>
            <person name="Jiang H."/>
            <person name="Liu Y."/>
            <person name="Qu J."/>
            <person name="Song X.-Z."/>
            <person name="Zhang L."/>
            <person name="Villasana D."/>
            <person name="Johnson A."/>
            <person name="Liu J."/>
            <person name="Liyanage D."/>
            <person name="Lorensuhewa L."/>
            <person name="Robinson T."/>
            <person name="Song A."/>
            <person name="Song B.-B."/>
            <person name="Dinh H."/>
            <person name="Thornton R."/>
            <person name="Coyle M."/>
            <person name="Francisco L."/>
            <person name="Jackson L."/>
            <person name="Javaid M."/>
            <person name="Korchina V."/>
            <person name="Kovar C."/>
            <person name="Mata R."/>
            <person name="Mathew T."/>
            <person name="Ngo R."/>
            <person name="Nguyen L."/>
            <person name="Nguyen N."/>
            <person name="Okwuonu G."/>
            <person name="Ongeri F."/>
            <person name="Pham C."/>
            <person name="Simmons D."/>
            <person name="Wilczek-Boney K."/>
            <person name="Hale W."/>
            <person name="Jakkamsetti A."/>
            <person name="Pham P."/>
            <person name="Ruth R."/>
            <person name="San Lucas F."/>
            <person name="Warren J."/>
            <person name="Zhang J."/>
            <person name="Zhao Z."/>
            <person name="Zhou C."/>
            <person name="Zhu D."/>
            <person name="Lee S."/>
            <person name="Bess C."/>
            <person name="Blankenburg K."/>
            <person name="Forbes L."/>
            <person name="Fu Q."/>
            <person name="Gubbala S."/>
            <person name="Hirani K."/>
            <person name="Jayaseelan J.C."/>
            <person name="Lara F."/>
            <person name="Munidasa M."/>
            <person name="Palculict T."/>
            <person name="Patil S."/>
            <person name="Pu L.-L."/>
            <person name="Saada N."/>
            <person name="Tang L."/>
            <person name="Weissenberger G."/>
            <person name="Zhu Y."/>
            <person name="Hemphill L."/>
            <person name="Shang Y."/>
            <person name="Youmans B."/>
            <person name="Ayvaz T."/>
            <person name="Ross M."/>
            <person name="Santibanez J."/>
            <person name="Aqrawi P."/>
            <person name="Gross S."/>
            <person name="Joshi V."/>
            <person name="Fowler G."/>
            <person name="Nazareth L."/>
            <person name="Reid J."/>
            <person name="Worley K."/>
            <person name="Petrosino J."/>
            <person name="Highlander S."/>
            <person name="Gibbs R."/>
        </authorList>
    </citation>
    <scope>NUCLEOTIDE SEQUENCE [LARGE SCALE GENOMIC DNA]</scope>
    <source>
        <strain evidence="1">MN8</strain>
    </source>
</reference>
<proteinExistence type="predicted"/>
<dbReference type="HOGENOM" id="CLU_011540_1_1_9"/>
<dbReference type="InterPro" id="IPR051454">
    <property type="entry name" value="RNA/ubiquinone_mod_enzymes"/>
</dbReference>
<evidence type="ECO:0000313" key="1">
    <source>
        <dbReference type="EMBL" id="EFH94445.1"/>
    </source>
</evidence>
<dbReference type="GO" id="GO:0016787">
    <property type="term" value="F:hydrolase activity"/>
    <property type="evidence" value="ECO:0007669"/>
    <property type="project" value="UniProtKB-KW"/>
</dbReference>
<dbReference type="InterPro" id="IPR001539">
    <property type="entry name" value="Peptidase_U32"/>
</dbReference>
<gene>
    <name evidence="1" type="ORF">HMPREF0769_12066</name>
</gene>
<sequence length="309" mass="36191">MTMTELLVTPKSLSHMETLIDLGADAFVIGEQKFGLRLPGEFNRQQMTEAVALAHKNDKKVYAAVNGLFHNYHLDAVEDYINFLHEIRVDRIIFGDPAVVMYVKAQENPIPLHWNAETLVTNHFQCNYWGKRGASRAVLARELNLDEIINIKENSNVEIEVQVQGMTCMFQSKRMLLGNYYTFQDRQMKIERRNDEQSLLLYDEERQNNYPVYEDYNGTHIMSPNDICLIEELAPFFEAGIDSFKIDGILQTEEYINVVTEQYRQAIDLYNEDPEIYEDEKFMLMDPIEEIQPDHRPFDEGFLYKQTVY</sequence>
<dbReference type="Proteomes" id="UP000003455">
    <property type="component" value="Chromosome"/>
</dbReference>
<comment type="caution">
    <text evidence="1">The sequence shown here is derived from an EMBL/GenBank/DDBJ whole genome shotgun (WGS) entry which is preliminary data.</text>
</comment>
<name>A0A0E1X739_STAAU</name>
<organism evidence="1">
    <name type="scientific">Staphylococcus aureus subsp. aureus MN8</name>
    <dbReference type="NCBI Taxonomy" id="548470"/>
    <lineage>
        <taxon>Bacteria</taxon>
        <taxon>Bacillati</taxon>
        <taxon>Bacillota</taxon>
        <taxon>Bacilli</taxon>
        <taxon>Bacillales</taxon>
        <taxon>Staphylococcaceae</taxon>
        <taxon>Staphylococcus</taxon>
    </lineage>
</organism>
<dbReference type="PANTHER" id="PTHR30217:SF7">
    <property type="entry name" value="TRNA HYDROXYLATION PROTEIN P2"/>
    <property type="match status" value="1"/>
</dbReference>
<dbReference type="AlphaFoldDB" id="A0A0E1X739"/>
<accession>A0A0E1X739</accession>
<dbReference type="EC" id="3.4.-.-" evidence="1"/>
<dbReference type="EMBL" id="ACJA02000004">
    <property type="protein sequence ID" value="EFH94445.1"/>
    <property type="molecule type" value="Genomic_DNA"/>
</dbReference>